<dbReference type="Pfam" id="PF01926">
    <property type="entry name" value="MMR_HSR1"/>
    <property type="match status" value="1"/>
</dbReference>
<proteinExistence type="predicted"/>
<evidence type="ECO:0000259" key="1">
    <source>
        <dbReference type="Pfam" id="PF01926"/>
    </source>
</evidence>
<comment type="caution">
    <text evidence="2">The sequence shown here is derived from an EMBL/GenBank/DDBJ whole genome shotgun (WGS) entry which is preliminary data.</text>
</comment>
<dbReference type="CDD" id="cd00882">
    <property type="entry name" value="Ras_like_GTPase"/>
    <property type="match status" value="1"/>
</dbReference>
<reference evidence="2" key="1">
    <citation type="submission" date="2023-06" db="EMBL/GenBank/DDBJ databases">
        <title>Genome-scale phylogeny and comparative genomics of the fungal order Sordariales.</title>
        <authorList>
            <consortium name="Lawrence Berkeley National Laboratory"/>
            <person name="Hensen N."/>
            <person name="Bonometti L."/>
            <person name="Westerberg I."/>
            <person name="Brannstrom I.O."/>
            <person name="Guillou S."/>
            <person name="Cros-Aarteil S."/>
            <person name="Calhoun S."/>
            <person name="Haridas S."/>
            <person name="Kuo A."/>
            <person name="Mondo S."/>
            <person name="Pangilinan J."/>
            <person name="Riley R."/>
            <person name="Labutti K."/>
            <person name="Andreopoulos B."/>
            <person name="Lipzen A."/>
            <person name="Chen C."/>
            <person name="Yanf M."/>
            <person name="Daum C."/>
            <person name="Ng V."/>
            <person name="Clum A."/>
            <person name="Steindorff A."/>
            <person name="Ohm R."/>
            <person name="Martin F."/>
            <person name="Silar P."/>
            <person name="Natvig D."/>
            <person name="Lalanne C."/>
            <person name="Gautier V."/>
            <person name="Ament-Velasquez S.L."/>
            <person name="Kruys A."/>
            <person name="Hutchinson M.I."/>
            <person name="Powell A.J."/>
            <person name="Barry K."/>
            <person name="Miller A.N."/>
            <person name="Grigoriev I.V."/>
            <person name="Debuchy R."/>
            <person name="Gladieux P."/>
            <person name="Thoren M.H."/>
            <person name="Johannesson H."/>
        </authorList>
    </citation>
    <scope>NUCLEOTIDE SEQUENCE</scope>
    <source>
        <strain evidence="2">SMH4607-1</strain>
    </source>
</reference>
<gene>
    <name evidence="2" type="ORF">B0H67DRAFT_611784</name>
</gene>
<accession>A0AA40DQH2</accession>
<keyword evidence="2" id="KW-0378">Hydrolase</keyword>
<dbReference type="Gene3D" id="3.40.50.300">
    <property type="entry name" value="P-loop containing nucleotide triphosphate hydrolases"/>
    <property type="match status" value="1"/>
</dbReference>
<evidence type="ECO:0000313" key="3">
    <source>
        <dbReference type="Proteomes" id="UP001172102"/>
    </source>
</evidence>
<evidence type="ECO:0000313" key="2">
    <source>
        <dbReference type="EMBL" id="KAK0711785.1"/>
    </source>
</evidence>
<name>A0AA40DQH2_9PEZI</name>
<feature type="domain" description="G" evidence="1">
    <location>
        <begin position="10"/>
        <end position="73"/>
    </location>
</feature>
<protein>
    <submittedName>
        <fullName evidence="2">P-loop containing nucleoside triphosphate hydrolase protein</fullName>
    </submittedName>
</protein>
<organism evidence="2 3">
    <name type="scientific">Lasiosphaeris hirsuta</name>
    <dbReference type="NCBI Taxonomy" id="260670"/>
    <lineage>
        <taxon>Eukaryota</taxon>
        <taxon>Fungi</taxon>
        <taxon>Dikarya</taxon>
        <taxon>Ascomycota</taxon>
        <taxon>Pezizomycotina</taxon>
        <taxon>Sordariomycetes</taxon>
        <taxon>Sordariomycetidae</taxon>
        <taxon>Sordariales</taxon>
        <taxon>Lasiosphaeriaceae</taxon>
        <taxon>Lasiosphaeris</taxon>
    </lineage>
</organism>
<keyword evidence="3" id="KW-1185">Reference proteome</keyword>
<dbReference type="GO" id="GO:0005525">
    <property type="term" value="F:GTP binding"/>
    <property type="evidence" value="ECO:0007669"/>
    <property type="project" value="InterPro"/>
</dbReference>
<dbReference type="InterPro" id="IPR006073">
    <property type="entry name" value="GTP-bd"/>
</dbReference>
<dbReference type="EMBL" id="JAUKUA010000005">
    <property type="protein sequence ID" value="KAK0711785.1"/>
    <property type="molecule type" value="Genomic_DNA"/>
</dbReference>
<dbReference type="AlphaFoldDB" id="A0AA40DQH2"/>
<sequence length="235" mass="26049">MSAQQRELVILLIGPSGSGKSSFVKSLTTEAVRTTNSEKPCTIDCKAYKVEPTINGHRKTFILIDTPGFVDSPGENLKILKKIAEAAAGFAPSKVFGAIYFHNIGEVRMKGTSIYVLEIFKAICGDRFYPHVAFVTTMWDNIKEQYYGRLQITHDELEAGPMKLRDAPKVFKRLRDDGECSEAVLEHFARLAKKRPTPPQLHLLKEFRGSAGETAAGRQILKESRSGPSICCAVM</sequence>
<dbReference type="SUPFAM" id="SSF52540">
    <property type="entry name" value="P-loop containing nucleoside triphosphate hydrolases"/>
    <property type="match status" value="1"/>
</dbReference>
<dbReference type="InterPro" id="IPR027417">
    <property type="entry name" value="P-loop_NTPase"/>
</dbReference>
<dbReference type="Proteomes" id="UP001172102">
    <property type="component" value="Unassembled WGS sequence"/>
</dbReference>
<dbReference type="GO" id="GO:0016787">
    <property type="term" value="F:hydrolase activity"/>
    <property type="evidence" value="ECO:0007669"/>
    <property type="project" value="UniProtKB-KW"/>
</dbReference>